<keyword evidence="2" id="KW-1185">Reference proteome</keyword>
<evidence type="ECO:0000313" key="2">
    <source>
        <dbReference type="Proteomes" id="UP000825935"/>
    </source>
</evidence>
<gene>
    <name evidence="1" type="ORF">KP509_23G038300</name>
</gene>
<evidence type="ECO:0000313" key="1">
    <source>
        <dbReference type="EMBL" id="KAH7301690.1"/>
    </source>
</evidence>
<name>A0A8T2RZ16_CERRI</name>
<dbReference type="AlphaFoldDB" id="A0A8T2RZ16"/>
<proteinExistence type="predicted"/>
<dbReference type="OrthoDB" id="438440at2759"/>
<dbReference type="EMBL" id="CM035428">
    <property type="protein sequence ID" value="KAH7301690.1"/>
    <property type="molecule type" value="Genomic_DNA"/>
</dbReference>
<accession>A0A8T2RZ16</accession>
<protein>
    <submittedName>
        <fullName evidence="1">Uncharacterized protein</fullName>
    </submittedName>
</protein>
<dbReference type="Proteomes" id="UP000825935">
    <property type="component" value="Chromosome 23"/>
</dbReference>
<organism evidence="1 2">
    <name type="scientific">Ceratopteris richardii</name>
    <name type="common">Triangle waterfern</name>
    <dbReference type="NCBI Taxonomy" id="49495"/>
    <lineage>
        <taxon>Eukaryota</taxon>
        <taxon>Viridiplantae</taxon>
        <taxon>Streptophyta</taxon>
        <taxon>Embryophyta</taxon>
        <taxon>Tracheophyta</taxon>
        <taxon>Polypodiopsida</taxon>
        <taxon>Polypodiidae</taxon>
        <taxon>Polypodiales</taxon>
        <taxon>Pteridineae</taxon>
        <taxon>Pteridaceae</taxon>
        <taxon>Parkerioideae</taxon>
        <taxon>Ceratopteris</taxon>
    </lineage>
</organism>
<reference evidence="1 2" key="1">
    <citation type="submission" date="2021-08" db="EMBL/GenBank/DDBJ databases">
        <title>WGS assembly of Ceratopteris richardii.</title>
        <authorList>
            <person name="Marchant D.B."/>
            <person name="Chen G."/>
            <person name="Jenkins J."/>
            <person name="Shu S."/>
            <person name="Leebens-Mack J."/>
            <person name="Grimwood J."/>
            <person name="Schmutz J."/>
            <person name="Soltis P."/>
            <person name="Soltis D."/>
            <person name="Chen Z.-H."/>
        </authorList>
    </citation>
    <scope>NUCLEOTIDE SEQUENCE [LARGE SCALE GENOMIC DNA]</scope>
    <source>
        <strain evidence="1">Whitten #5841</strain>
        <tissue evidence="1">Leaf</tissue>
    </source>
</reference>
<sequence length="172" mass="18983">MVTFGGGREQIWRALVVDASNVCVFLAKFLARAQHWRALSKAIYVCEGSSFSFISQFRETAQVHAKWNPDLNSLCPAYAISIGAPFNAVVLTIRGSSNIIDMLIDSGARPKDFHGGKVVFIARNVCTLFSCNRLIGMIFLFGNISRMAADSDGSFDVWQADREVILSSFIVH</sequence>
<comment type="caution">
    <text evidence="1">The sequence shown here is derived from an EMBL/GenBank/DDBJ whole genome shotgun (WGS) entry which is preliminary data.</text>
</comment>